<dbReference type="Proteomes" id="UP000195602">
    <property type="component" value="Unassembled WGS sequence"/>
</dbReference>
<dbReference type="InterPro" id="IPR014729">
    <property type="entry name" value="Rossmann-like_a/b/a_fold"/>
</dbReference>
<dbReference type="Gene3D" id="3.40.50.620">
    <property type="entry name" value="HUPs"/>
    <property type="match status" value="1"/>
</dbReference>
<organism evidence="8 9">
    <name type="scientific">Clavispora lusitaniae</name>
    <name type="common">Candida lusitaniae</name>
    <dbReference type="NCBI Taxonomy" id="36911"/>
    <lineage>
        <taxon>Eukaryota</taxon>
        <taxon>Fungi</taxon>
        <taxon>Dikarya</taxon>
        <taxon>Ascomycota</taxon>
        <taxon>Saccharomycotina</taxon>
        <taxon>Pichiomycetes</taxon>
        <taxon>Metschnikowiaceae</taxon>
        <taxon>Clavispora</taxon>
    </lineage>
</organism>
<dbReference type="EC" id="6.3.4.19" evidence="1"/>
<evidence type="ECO:0000256" key="1">
    <source>
        <dbReference type="ARBA" id="ARBA00013267"/>
    </source>
</evidence>
<dbReference type="NCBIfam" id="TIGR02432">
    <property type="entry name" value="lysidine_TilS_N"/>
    <property type="match status" value="1"/>
</dbReference>
<evidence type="ECO:0000256" key="4">
    <source>
        <dbReference type="ARBA" id="ARBA00022741"/>
    </source>
</evidence>
<evidence type="ECO:0000256" key="6">
    <source>
        <dbReference type="ARBA" id="ARBA00048539"/>
    </source>
</evidence>
<dbReference type="GO" id="GO:0005524">
    <property type="term" value="F:ATP binding"/>
    <property type="evidence" value="ECO:0007669"/>
    <property type="project" value="UniProtKB-KW"/>
</dbReference>
<evidence type="ECO:0000259" key="7">
    <source>
        <dbReference type="Pfam" id="PF01171"/>
    </source>
</evidence>
<dbReference type="AlphaFoldDB" id="A0AA91PY26"/>
<proteinExistence type="inferred from homology"/>
<dbReference type="KEGG" id="clus:A9F13_11g00517"/>
<dbReference type="Pfam" id="PF01171">
    <property type="entry name" value="ATP_bind_3"/>
    <property type="match status" value="1"/>
</dbReference>
<dbReference type="GO" id="GO:0032267">
    <property type="term" value="F:tRNA(Ile)-lysidine synthase activity"/>
    <property type="evidence" value="ECO:0007669"/>
    <property type="project" value="UniProtKB-EC"/>
</dbReference>
<comment type="catalytic activity">
    <reaction evidence="6">
        <text>cytidine(34) in tRNA(Ile2) + L-lysine + ATP = lysidine(34) in tRNA(Ile2) + AMP + diphosphate + H(+)</text>
        <dbReference type="Rhea" id="RHEA:43744"/>
        <dbReference type="Rhea" id="RHEA-COMP:10625"/>
        <dbReference type="Rhea" id="RHEA-COMP:10670"/>
        <dbReference type="ChEBI" id="CHEBI:15378"/>
        <dbReference type="ChEBI" id="CHEBI:30616"/>
        <dbReference type="ChEBI" id="CHEBI:32551"/>
        <dbReference type="ChEBI" id="CHEBI:33019"/>
        <dbReference type="ChEBI" id="CHEBI:82748"/>
        <dbReference type="ChEBI" id="CHEBI:83665"/>
        <dbReference type="ChEBI" id="CHEBI:456215"/>
        <dbReference type="EC" id="6.3.4.19"/>
    </reaction>
</comment>
<dbReference type="PANTHER" id="PTHR43033">
    <property type="entry name" value="TRNA(ILE)-LYSIDINE SYNTHASE-RELATED"/>
    <property type="match status" value="1"/>
</dbReference>
<evidence type="ECO:0000313" key="9">
    <source>
        <dbReference type="Proteomes" id="UP000195602"/>
    </source>
</evidence>
<evidence type="ECO:0000256" key="2">
    <source>
        <dbReference type="ARBA" id="ARBA00022598"/>
    </source>
</evidence>
<dbReference type="SUPFAM" id="SSF52402">
    <property type="entry name" value="Adenine nucleotide alpha hydrolases-like"/>
    <property type="match status" value="1"/>
</dbReference>
<reference evidence="8 9" key="1">
    <citation type="submission" date="2017-04" db="EMBL/GenBank/DDBJ databases">
        <title>Draft genome of the yeast Clavispora lusitaniae type strain CBS 6936.</title>
        <authorList>
            <person name="Durrens P."/>
            <person name="Klopp C."/>
            <person name="Biteau N."/>
            <person name="Fitton-Ouhabi V."/>
            <person name="Dementhon K."/>
            <person name="Accoceberry I."/>
            <person name="Sherman D.J."/>
            <person name="Noel T."/>
        </authorList>
    </citation>
    <scope>NUCLEOTIDE SEQUENCE [LARGE SCALE GENOMIC DNA]</scope>
    <source>
        <strain evidence="8 9">CBS 6936</strain>
    </source>
</reference>
<keyword evidence="5" id="KW-0067">ATP-binding</keyword>
<dbReference type="GO" id="GO:0008033">
    <property type="term" value="P:tRNA processing"/>
    <property type="evidence" value="ECO:0007669"/>
    <property type="project" value="UniProtKB-KW"/>
</dbReference>
<dbReference type="HAMAP" id="MF_01161">
    <property type="entry name" value="tRNA_Ile_lys_synt"/>
    <property type="match status" value="1"/>
</dbReference>
<evidence type="ECO:0000256" key="5">
    <source>
        <dbReference type="ARBA" id="ARBA00022840"/>
    </source>
</evidence>
<dbReference type="CDD" id="cd01992">
    <property type="entry name" value="TilS_N"/>
    <property type="match status" value="1"/>
</dbReference>
<accession>A0AA91PY26</accession>
<dbReference type="InterPro" id="IPR012795">
    <property type="entry name" value="tRNA_Ile_lys_synt_N"/>
</dbReference>
<dbReference type="EMBL" id="LYUB02000011">
    <property type="protein sequence ID" value="OVF07718.1"/>
    <property type="molecule type" value="Genomic_DNA"/>
</dbReference>
<keyword evidence="2" id="KW-0436">Ligase</keyword>
<dbReference type="InterPro" id="IPR012094">
    <property type="entry name" value="tRNA_Ile_lys_synt"/>
</dbReference>
<evidence type="ECO:0000256" key="3">
    <source>
        <dbReference type="ARBA" id="ARBA00022694"/>
    </source>
</evidence>
<gene>
    <name evidence="8" type="ORF">A9F13_11g00517</name>
</gene>
<name>A0AA91PY26_CLALS</name>
<feature type="domain" description="tRNA(Ile)-lysidine/2-thiocytidine synthase N-terminal" evidence="7">
    <location>
        <begin position="22"/>
        <end position="213"/>
    </location>
</feature>
<dbReference type="InterPro" id="IPR011063">
    <property type="entry name" value="TilS/TtcA_N"/>
</dbReference>
<sequence length="463" mass="53636">MINSHVFRQHLLTCFSGNVPRKILVALSGGVDSMCLTHLLLQYKKLYDPKLEIHTMTIDHGYRKMSSLEAHEVGRIVQSWGAHHYIHRLSYDRNPSTITNFEEVARTMRYNAFERQCDELGIRALLLAHNLNDRIETFLQRLQMNSTLYGLGGLKPRATMPISSKSPQQISVFRPLLQFDKQSLRETCVKSGVLWFEDHTNADLHLTKRNLFRYMVNEYVPQEILRRPDLAVLSKESLLKTLNEVDEFLTVLDDRIKALDDYVMKQGSYEFNKGFATIKFSVPVHMWLSLDPSVAARWLYEKVSPISSAKHLHWSYAKIERQAMPRIRMYAKAARGRLNLTYLNVVFQIESDEGLLHFSMSKQPPTRKDLACIRRTVSVPSPWMLIDRTWWVEIKKASCSKVTIEPYNSKMKKQLLEAFPQVTPSKILNLPIIKDENTVVGIPTLGLSRNGLQYDIKYRSEHN</sequence>
<dbReference type="PANTHER" id="PTHR43033:SF1">
    <property type="entry name" value="TRNA(ILE)-LYSIDINE SYNTHASE-RELATED"/>
    <property type="match status" value="1"/>
</dbReference>
<keyword evidence="4" id="KW-0547">Nucleotide-binding</keyword>
<evidence type="ECO:0000313" key="8">
    <source>
        <dbReference type="EMBL" id="OVF07718.1"/>
    </source>
</evidence>
<comment type="caution">
    <text evidence="8">The sequence shown here is derived from an EMBL/GenBank/DDBJ whole genome shotgun (WGS) entry which is preliminary data.</text>
</comment>
<protein>
    <recommendedName>
        <fullName evidence="1">tRNA(Ile)-lysidine synthetase</fullName>
        <ecNumber evidence="1">6.3.4.19</ecNumber>
    </recommendedName>
</protein>
<keyword evidence="3" id="KW-0819">tRNA processing</keyword>